<proteinExistence type="predicted"/>
<dbReference type="Proteomes" id="UP000005237">
    <property type="component" value="Unassembled WGS sequence"/>
</dbReference>
<accession>A0A8R1EGN9</accession>
<dbReference type="EnsemblMetazoa" id="CJA36000.1">
    <property type="protein sequence ID" value="CJA36000.1"/>
    <property type="gene ID" value="WBGene00211847"/>
</dbReference>
<organism evidence="2 3">
    <name type="scientific">Caenorhabditis japonica</name>
    <dbReference type="NCBI Taxonomy" id="281687"/>
    <lineage>
        <taxon>Eukaryota</taxon>
        <taxon>Metazoa</taxon>
        <taxon>Ecdysozoa</taxon>
        <taxon>Nematoda</taxon>
        <taxon>Chromadorea</taxon>
        <taxon>Rhabditida</taxon>
        <taxon>Rhabditina</taxon>
        <taxon>Rhabditomorpha</taxon>
        <taxon>Rhabditoidea</taxon>
        <taxon>Rhabditidae</taxon>
        <taxon>Peloderinae</taxon>
        <taxon>Caenorhabditis</taxon>
    </lineage>
</organism>
<reference evidence="2" key="2">
    <citation type="submission" date="2022-06" db="UniProtKB">
        <authorList>
            <consortium name="EnsemblMetazoa"/>
        </authorList>
    </citation>
    <scope>IDENTIFICATION</scope>
    <source>
        <strain evidence="2">DF5081</strain>
    </source>
</reference>
<dbReference type="AlphaFoldDB" id="A0A8R1EGN9"/>
<feature type="transmembrane region" description="Helical" evidence="1">
    <location>
        <begin position="28"/>
        <end position="48"/>
    </location>
</feature>
<reference evidence="3" key="1">
    <citation type="submission" date="2010-08" db="EMBL/GenBank/DDBJ databases">
        <authorList>
            <consortium name="Caenorhabditis japonica Sequencing Consortium"/>
            <person name="Wilson R.K."/>
        </authorList>
    </citation>
    <scope>NUCLEOTIDE SEQUENCE [LARGE SCALE GENOMIC DNA]</scope>
    <source>
        <strain evidence="3">DF5081</strain>
    </source>
</reference>
<name>A0A8R1EGN9_CAEJA</name>
<keyword evidence="1" id="KW-0812">Transmembrane</keyword>
<sequence length="129" mass="14794">MAPRRFETSHFKTSHFKTSHFKTAIRRLYLAAVWLPFGCCLSAIWLLFQVSENWRAGIELPENYGVRLPFGPIFVRPVRPFVRPSAVRPLRPRFVRFVRFVRGRSGSSVSSGSSGTLYLAGNINLWHSL</sequence>
<keyword evidence="1" id="KW-0472">Membrane</keyword>
<evidence type="ECO:0000313" key="3">
    <source>
        <dbReference type="Proteomes" id="UP000005237"/>
    </source>
</evidence>
<keyword evidence="3" id="KW-1185">Reference proteome</keyword>
<evidence type="ECO:0000313" key="2">
    <source>
        <dbReference type="EnsemblMetazoa" id="CJA36000.1"/>
    </source>
</evidence>
<evidence type="ECO:0000256" key="1">
    <source>
        <dbReference type="SAM" id="Phobius"/>
    </source>
</evidence>
<keyword evidence="1" id="KW-1133">Transmembrane helix</keyword>
<protein>
    <submittedName>
        <fullName evidence="2">Uncharacterized protein</fullName>
    </submittedName>
</protein>